<keyword evidence="7" id="KW-0482">Metalloprotease</keyword>
<keyword evidence="5" id="KW-0378">Hydrolase</keyword>
<dbReference type="PROSITE" id="PS51885">
    <property type="entry name" value="NEPRILYSIN"/>
    <property type="match status" value="2"/>
</dbReference>
<evidence type="ECO:0000259" key="10">
    <source>
        <dbReference type="Pfam" id="PF05649"/>
    </source>
</evidence>
<feature type="non-terminal residue" evidence="11">
    <location>
        <position position="1"/>
    </location>
</feature>
<dbReference type="CDD" id="cd08662">
    <property type="entry name" value="M13"/>
    <property type="match status" value="1"/>
</dbReference>
<feature type="non-terminal residue" evidence="11">
    <location>
        <position position="1200"/>
    </location>
</feature>
<comment type="similarity">
    <text evidence="2">Belongs to the peptidase M13 family.</text>
</comment>
<dbReference type="InterPro" id="IPR018497">
    <property type="entry name" value="Peptidase_M13_C"/>
</dbReference>
<dbReference type="PANTHER" id="PTHR11733:SF240">
    <property type="entry name" value="GH14155P-RELATED"/>
    <property type="match status" value="1"/>
</dbReference>
<gene>
    <name evidence="11" type="ORF">PMAYCL1PPCAC_28375</name>
</gene>
<dbReference type="InterPro" id="IPR042089">
    <property type="entry name" value="Peptidase_M13_dom_2"/>
</dbReference>
<dbReference type="Pfam" id="PF05649">
    <property type="entry name" value="Peptidase_M13_N"/>
    <property type="match status" value="2"/>
</dbReference>
<dbReference type="EMBL" id="BTRK01000006">
    <property type="protein sequence ID" value="GMR58180.1"/>
    <property type="molecule type" value="Genomic_DNA"/>
</dbReference>
<keyword evidence="8" id="KW-0472">Membrane</keyword>
<evidence type="ECO:0008006" key="13">
    <source>
        <dbReference type="Google" id="ProtNLM"/>
    </source>
</evidence>
<dbReference type="GO" id="GO:0046872">
    <property type="term" value="F:metal ion binding"/>
    <property type="evidence" value="ECO:0007669"/>
    <property type="project" value="UniProtKB-KW"/>
</dbReference>
<dbReference type="InterPro" id="IPR024079">
    <property type="entry name" value="MetalloPept_cat_dom_sf"/>
</dbReference>
<comment type="cofactor">
    <cofactor evidence="1">
        <name>Zn(2+)</name>
        <dbReference type="ChEBI" id="CHEBI:29105"/>
    </cofactor>
</comment>
<dbReference type="GO" id="GO:0016485">
    <property type="term" value="P:protein processing"/>
    <property type="evidence" value="ECO:0007669"/>
    <property type="project" value="TreeGrafter"/>
</dbReference>
<evidence type="ECO:0000256" key="8">
    <source>
        <dbReference type="SAM" id="Phobius"/>
    </source>
</evidence>
<dbReference type="Proteomes" id="UP001328107">
    <property type="component" value="Unassembled WGS sequence"/>
</dbReference>
<evidence type="ECO:0000256" key="4">
    <source>
        <dbReference type="ARBA" id="ARBA00022723"/>
    </source>
</evidence>
<keyword evidence="8" id="KW-1133">Transmembrane helix</keyword>
<evidence type="ECO:0000256" key="3">
    <source>
        <dbReference type="ARBA" id="ARBA00022670"/>
    </source>
</evidence>
<dbReference type="Gene3D" id="3.40.390.10">
    <property type="entry name" value="Collagenase (Catalytic Domain)"/>
    <property type="match status" value="1"/>
</dbReference>
<reference evidence="12" key="1">
    <citation type="submission" date="2022-10" db="EMBL/GenBank/DDBJ databases">
        <title>Genome assembly of Pristionchus species.</title>
        <authorList>
            <person name="Yoshida K."/>
            <person name="Sommer R.J."/>
        </authorList>
    </citation>
    <scope>NUCLEOTIDE SEQUENCE [LARGE SCALE GENOMIC DNA]</scope>
    <source>
        <strain evidence="12">RS5460</strain>
    </source>
</reference>
<keyword evidence="4" id="KW-0479">Metal-binding</keyword>
<keyword evidence="12" id="KW-1185">Reference proteome</keyword>
<name>A0AAN5D9P9_9BILA</name>
<dbReference type="Gene3D" id="1.10.1380.10">
    <property type="entry name" value="Neutral endopeptidase , domain2"/>
    <property type="match status" value="2"/>
</dbReference>
<evidence type="ECO:0000256" key="1">
    <source>
        <dbReference type="ARBA" id="ARBA00001947"/>
    </source>
</evidence>
<dbReference type="SUPFAM" id="SSF55486">
    <property type="entry name" value="Metalloproteases ('zincins'), catalytic domain"/>
    <property type="match status" value="2"/>
</dbReference>
<evidence type="ECO:0000313" key="11">
    <source>
        <dbReference type="EMBL" id="GMR58180.1"/>
    </source>
</evidence>
<dbReference type="GO" id="GO:0004222">
    <property type="term" value="F:metalloendopeptidase activity"/>
    <property type="evidence" value="ECO:0007669"/>
    <property type="project" value="InterPro"/>
</dbReference>
<feature type="transmembrane region" description="Helical" evidence="8">
    <location>
        <begin position="24"/>
        <end position="49"/>
    </location>
</feature>
<evidence type="ECO:0000256" key="6">
    <source>
        <dbReference type="ARBA" id="ARBA00022833"/>
    </source>
</evidence>
<comment type="caution">
    <text evidence="11">The sequence shown here is derived from an EMBL/GenBank/DDBJ whole genome shotgun (WGS) entry which is preliminary data.</text>
</comment>
<feature type="domain" description="Peptidase M13 N-terminal" evidence="10">
    <location>
        <begin position="112"/>
        <end position="539"/>
    </location>
</feature>
<evidence type="ECO:0000256" key="5">
    <source>
        <dbReference type="ARBA" id="ARBA00022801"/>
    </source>
</evidence>
<dbReference type="InterPro" id="IPR008753">
    <property type="entry name" value="Peptidase_M13_N"/>
</dbReference>
<keyword evidence="6" id="KW-0862">Zinc</keyword>
<keyword evidence="3" id="KW-0645">Protease</keyword>
<dbReference type="InterPro" id="IPR000718">
    <property type="entry name" value="Peptidase_M13"/>
</dbReference>
<dbReference type="PANTHER" id="PTHR11733">
    <property type="entry name" value="ZINC METALLOPROTEASE FAMILY M13 NEPRILYSIN-RELATED"/>
    <property type="match status" value="1"/>
</dbReference>
<evidence type="ECO:0000259" key="9">
    <source>
        <dbReference type="Pfam" id="PF01431"/>
    </source>
</evidence>
<dbReference type="Pfam" id="PF01431">
    <property type="entry name" value="Peptidase_M13"/>
    <property type="match status" value="1"/>
</dbReference>
<keyword evidence="8" id="KW-0812">Transmembrane</keyword>
<protein>
    <recommendedName>
        <fullName evidence="13">Peptidase</fullName>
    </recommendedName>
</protein>
<dbReference type="GO" id="GO:0005886">
    <property type="term" value="C:plasma membrane"/>
    <property type="evidence" value="ECO:0007669"/>
    <property type="project" value="TreeGrafter"/>
</dbReference>
<evidence type="ECO:0000256" key="2">
    <source>
        <dbReference type="ARBA" id="ARBA00007357"/>
    </source>
</evidence>
<feature type="domain" description="Peptidase M13 C-terminal" evidence="9">
    <location>
        <begin position="601"/>
        <end position="810"/>
    </location>
</feature>
<evidence type="ECO:0000313" key="12">
    <source>
        <dbReference type="Proteomes" id="UP001328107"/>
    </source>
</evidence>
<proteinExistence type="inferred from homology"/>
<evidence type="ECO:0000256" key="7">
    <source>
        <dbReference type="ARBA" id="ARBA00023049"/>
    </source>
</evidence>
<accession>A0AAN5D9P9</accession>
<dbReference type="AlphaFoldDB" id="A0AAN5D9P9"/>
<dbReference type="PRINTS" id="PR00786">
    <property type="entry name" value="NEPRILYSIN"/>
</dbReference>
<feature type="domain" description="Peptidase M13 N-terminal" evidence="10">
    <location>
        <begin position="875"/>
        <end position="1172"/>
    </location>
</feature>
<sequence>GERLIPQERHRHDQGAQGRLRGRWCLQIAVLLVILGTLGLSIASLITVLNIQDTINSQFSESLQLLSKEKKESAPLKFSEWILHLESNFATYIRSASLLDRHSSWMNTSVNPCDDFYTYTCGAGQKGQGMSFDVSDDAIDESMVSELRKPASAFDNAPLPVRQMKWFFDSCITGANEAAFLDRSKSIFNDLHDSNKGVGFPALFPGETKAATTDALAGFLGYVVSTTGVTTLVDIGVDTDWKDPHNANGGYALLVDQPRVIFIDTFYTKLHDDYKDDVVDMILDIINAGAKLLGIKDLDQDQAKKDAAAMAQLDYNLATKYSTDDTTRRQYARSYNPYTVDGLQKLAPFLEWKSFYDKAFVPISKKVDGSFRSVVMETDKLALLSTDIAAGTIKSRDLNNYLYIRALNANYLPGTDTFRAKWSHLKDFRREKRPINRKIRTDPRVEPIDSNVKDVSARESNCQNLATSFLTWASSRLYVDANYPTAKDRQTLRDHSNSIIRSILVAFRAQIDLLDWMSPASKKGAYQKIDNLVVNMAYPDWVLDDNQLTDYYKKLNTVKDDVYLTQADKLIAFNLYEAFAPLVNGVPTDRTDFSGPAGITNAWYQPEMNSITFPGGILHAPFYDVDYPAAMNYGGLGVIAGHELTHGFDDEGVQWEGTGILNSWMDDNSTTSFTKMAQCVVDEYSGFCPLPKGYPCVDGAQTQGENIADNGGIQAAYKAFKAYEALNGPDPLLPGDASIFNADQLFFLGFAQVWCQFTPSDSSLLSQILVDPHSPSLYRVLGTVQNIPAFQKAFNCPADSTYAPIKHCNVWTSEPTSGSVDLGAPLNVAGEPIVPENDVNVAPVERISPQDMDKYSAYQNSLATLKASANLSVDPCDDFYHYSCANFPGTKTTFNDLDQENYKTINRKINDPAYQATLAASTALTKLKKLYDTCKSEAKNPTISTHNYIKPKVDDFKSYINQQIPLIGGTVKPDVTAVNYGNVLGWLSFQLGIDTLVSPGVDTNWKAPQSNDKGYMLFVDEPSTYKTHTFYEDDNWNSQKAGYKKTVKTLVEAYAKQDNTAKLPDNYDKMIDDVLELERTIAIDFSRNDTERRTFEQQWNPMKIDDLPKTVDWRKLWFFAPKEAADWITANNDFILNEPAKTPDLFDFLKAKKDDTDVVNYLFIRLLLANSGVIPCSNGKCATVMRELAIKDVPQTIGRE</sequence>
<organism evidence="11 12">
    <name type="scientific">Pristionchus mayeri</name>
    <dbReference type="NCBI Taxonomy" id="1317129"/>
    <lineage>
        <taxon>Eukaryota</taxon>
        <taxon>Metazoa</taxon>
        <taxon>Ecdysozoa</taxon>
        <taxon>Nematoda</taxon>
        <taxon>Chromadorea</taxon>
        <taxon>Rhabditida</taxon>
        <taxon>Rhabditina</taxon>
        <taxon>Diplogasteromorpha</taxon>
        <taxon>Diplogasteroidea</taxon>
        <taxon>Neodiplogasteridae</taxon>
        <taxon>Pristionchus</taxon>
    </lineage>
</organism>